<dbReference type="Pfam" id="PF07331">
    <property type="entry name" value="TctB"/>
    <property type="match status" value="1"/>
</dbReference>
<dbReference type="Proteomes" id="UP001164748">
    <property type="component" value="Chromosome"/>
</dbReference>
<proteinExistence type="predicted"/>
<gene>
    <name evidence="3" type="ORF">N8M53_04225</name>
</gene>
<keyword evidence="1" id="KW-0472">Membrane</keyword>
<organism evidence="3 4">
    <name type="scientific">Salinivibrio kushneri</name>
    <dbReference type="NCBI Taxonomy" id="1908198"/>
    <lineage>
        <taxon>Bacteria</taxon>
        <taxon>Pseudomonadati</taxon>
        <taxon>Pseudomonadota</taxon>
        <taxon>Gammaproteobacteria</taxon>
        <taxon>Vibrionales</taxon>
        <taxon>Vibrionaceae</taxon>
        <taxon>Salinivibrio</taxon>
    </lineage>
</organism>
<accession>A0AA47KLZ6</accession>
<dbReference type="EMBL" id="CP114588">
    <property type="protein sequence ID" value="WBA09415.1"/>
    <property type="molecule type" value="Genomic_DNA"/>
</dbReference>
<feature type="transmembrane region" description="Helical" evidence="1">
    <location>
        <begin position="96"/>
        <end position="114"/>
    </location>
</feature>
<evidence type="ECO:0000259" key="2">
    <source>
        <dbReference type="Pfam" id="PF07331"/>
    </source>
</evidence>
<evidence type="ECO:0000313" key="3">
    <source>
        <dbReference type="EMBL" id="WBA09415.1"/>
    </source>
</evidence>
<name>A0AA47KLZ6_9GAMM</name>
<evidence type="ECO:0000313" key="4">
    <source>
        <dbReference type="Proteomes" id="UP001164748"/>
    </source>
</evidence>
<feature type="transmembrane region" description="Helical" evidence="1">
    <location>
        <begin position="121"/>
        <end position="137"/>
    </location>
</feature>
<dbReference type="InterPro" id="IPR009936">
    <property type="entry name" value="DUF1468"/>
</dbReference>
<keyword evidence="1" id="KW-0812">Transmembrane</keyword>
<feature type="transmembrane region" description="Helical" evidence="1">
    <location>
        <begin position="72"/>
        <end position="90"/>
    </location>
</feature>
<feature type="domain" description="DUF1468" evidence="2">
    <location>
        <begin position="8"/>
        <end position="145"/>
    </location>
</feature>
<reference evidence="3" key="1">
    <citation type="submission" date="2022-09" db="EMBL/GenBank/DDBJ databases">
        <authorList>
            <person name="Li Z.-J."/>
        </authorList>
    </citation>
    <scope>NUCLEOTIDE SEQUENCE</scope>
    <source>
        <strain evidence="3">TGB11</strain>
    </source>
</reference>
<dbReference type="AlphaFoldDB" id="A0AA47KLZ6"/>
<protein>
    <submittedName>
        <fullName evidence="3">Tripartite tricarboxylate transporter TctB family protein</fullName>
    </submittedName>
</protein>
<feature type="transmembrane region" description="Helical" evidence="1">
    <location>
        <begin position="43"/>
        <end position="60"/>
    </location>
</feature>
<feature type="transmembrane region" description="Helical" evidence="1">
    <location>
        <begin position="7"/>
        <end position="23"/>
    </location>
</feature>
<dbReference type="RefSeq" id="WP_269579597.1">
    <property type="nucleotide sequence ID" value="NZ_CP114588.1"/>
</dbReference>
<evidence type="ECO:0000256" key="1">
    <source>
        <dbReference type="SAM" id="Phobius"/>
    </source>
</evidence>
<keyword evidence="1" id="KW-1133">Transmembrane helix</keyword>
<sequence length="157" mass="17369">MTITKDHIGGLIFLSFSLAYGYYANQIALIPGDEFQPFHARTLPNFLAVLGGVLALLQLLTATKSRHSRLSLAGYDFWLMGKLLLLMVAFSLALKWVGFLVSTALFLAGGYWLLGERRPKVILLASVPFAISFWFLLTQTLDIYLAPGQLFRLAQGG</sequence>